<keyword evidence="4" id="KW-1185">Reference proteome</keyword>
<accession>A0ABP6M0K0</accession>
<keyword evidence="2" id="KW-0472">Membrane</keyword>
<feature type="region of interest" description="Disordered" evidence="1">
    <location>
        <begin position="266"/>
        <end position="300"/>
    </location>
</feature>
<dbReference type="Proteomes" id="UP001501532">
    <property type="component" value="Unassembled WGS sequence"/>
</dbReference>
<evidence type="ECO:0000313" key="4">
    <source>
        <dbReference type="Proteomes" id="UP001501532"/>
    </source>
</evidence>
<dbReference type="PANTHER" id="PTHR34315:SF1">
    <property type="entry name" value="INTRADIOL RING-CLEAVAGE DIOXYGENASES DOMAIN-CONTAINING PROTEIN-RELATED"/>
    <property type="match status" value="1"/>
</dbReference>
<protein>
    <recommendedName>
        <fullName evidence="5">Dioxygenase</fullName>
    </recommendedName>
</protein>
<evidence type="ECO:0000313" key="3">
    <source>
        <dbReference type="EMBL" id="GAA3063849.1"/>
    </source>
</evidence>
<sequence>MTDSDLTRRRALTLGGAAAGAVLGFGLFSFFPDDDPPVPGREGAGSGRDGVPGTAPDAELCVLNRSVAPGPYPLDGAPLRKDVTEDRQGVLLRLRLTVRDHTHACALLAGADVEIWHCDASGHYSGHPDAPAGGGPAAGGRAGSATFLRGCQTTDAAGLAEFATVFPGRSAKRAPHINVRVRTGGTRTGRGYQGGRVNWTGQLFFPDRYTDAVYAKSPYARHKGDRTPLAQDPVYRAGGGRDGLLSVTGGVDTGLVGVLTIGIDPAREPSQAATGVPRAGRTPAPDSAASASRPANPPTP</sequence>
<dbReference type="InterPro" id="IPR015889">
    <property type="entry name" value="Intradiol_dOase_core"/>
</dbReference>
<dbReference type="RefSeq" id="WP_234512786.1">
    <property type="nucleotide sequence ID" value="NZ_BAAAUF010000053.1"/>
</dbReference>
<evidence type="ECO:0000256" key="1">
    <source>
        <dbReference type="SAM" id="MobiDB-lite"/>
    </source>
</evidence>
<proteinExistence type="predicted"/>
<dbReference type="PROSITE" id="PS51318">
    <property type="entry name" value="TAT"/>
    <property type="match status" value="1"/>
</dbReference>
<evidence type="ECO:0000256" key="2">
    <source>
        <dbReference type="SAM" id="Phobius"/>
    </source>
</evidence>
<organism evidence="3 4">
    <name type="scientific">Streptomyces glomeratus</name>
    <dbReference type="NCBI Taxonomy" id="284452"/>
    <lineage>
        <taxon>Bacteria</taxon>
        <taxon>Bacillati</taxon>
        <taxon>Actinomycetota</taxon>
        <taxon>Actinomycetes</taxon>
        <taxon>Kitasatosporales</taxon>
        <taxon>Streptomycetaceae</taxon>
        <taxon>Streptomyces</taxon>
    </lineage>
</organism>
<name>A0ABP6M0K0_9ACTN</name>
<gene>
    <name evidence="3" type="ORF">GCM10010448_53880</name>
</gene>
<dbReference type="InterPro" id="IPR006311">
    <property type="entry name" value="TAT_signal"/>
</dbReference>
<dbReference type="PANTHER" id="PTHR34315">
    <property type="match status" value="1"/>
</dbReference>
<keyword evidence="2" id="KW-1133">Transmembrane helix</keyword>
<keyword evidence="2" id="KW-0812">Transmembrane</keyword>
<dbReference type="Gene3D" id="2.60.130.10">
    <property type="entry name" value="Aromatic compound dioxygenase"/>
    <property type="match status" value="1"/>
</dbReference>
<comment type="caution">
    <text evidence="3">The sequence shown here is derived from an EMBL/GenBank/DDBJ whole genome shotgun (WGS) entry which is preliminary data.</text>
</comment>
<feature type="transmembrane region" description="Helical" evidence="2">
    <location>
        <begin position="12"/>
        <end position="31"/>
    </location>
</feature>
<dbReference type="SUPFAM" id="SSF49482">
    <property type="entry name" value="Aromatic compound dioxygenase"/>
    <property type="match status" value="1"/>
</dbReference>
<reference evidence="4" key="1">
    <citation type="journal article" date="2019" name="Int. J. Syst. Evol. Microbiol.">
        <title>The Global Catalogue of Microorganisms (GCM) 10K type strain sequencing project: providing services to taxonomists for standard genome sequencing and annotation.</title>
        <authorList>
            <consortium name="The Broad Institute Genomics Platform"/>
            <consortium name="The Broad Institute Genome Sequencing Center for Infectious Disease"/>
            <person name="Wu L."/>
            <person name="Ma J."/>
        </authorList>
    </citation>
    <scope>NUCLEOTIDE SEQUENCE [LARGE SCALE GENOMIC DNA]</scope>
    <source>
        <strain evidence="4">JCM 9091</strain>
    </source>
</reference>
<feature type="compositionally biased region" description="Low complexity" evidence="1">
    <location>
        <begin position="283"/>
        <end position="294"/>
    </location>
</feature>
<dbReference type="EMBL" id="BAAAUF010000053">
    <property type="protein sequence ID" value="GAA3063849.1"/>
    <property type="molecule type" value="Genomic_DNA"/>
</dbReference>
<evidence type="ECO:0008006" key="5">
    <source>
        <dbReference type="Google" id="ProtNLM"/>
    </source>
</evidence>
<feature type="region of interest" description="Disordered" evidence="1">
    <location>
        <begin position="36"/>
        <end position="55"/>
    </location>
</feature>